<reference evidence="5" key="1">
    <citation type="journal article" date="2011" name="Environ. Microbiol.">
        <title>Genomic insights into the metabolic potential of the polycyclic aromatic hydrocarbon degrading sulfate-reducing Deltaproteobacterium N47.</title>
        <authorList>
            <person name="Bergmann F."/>
            <person name="Selesi D."/>
            <person name="Weinmaier T."/>
            <person name="Tischler P."/>
            <person name="Rattei T."/>
            <person name="Meckenstock R.U."/>
        </authorList>
    </citation>
    <scope>NUCLEOTIDE SEQUENCE</scope>
</reference>
<organism evidence="5">
    <name type="scientific">uncultured Desulfobacterium sp</name>
    <dbReference type="NCBI Taxonomy" id="201089"/>
    <lineage>
        <taxon>Bacteria</taxon>
        <taxon>Pseudomonadati</taxon>
        <taxon>Thermodesulfobacteriota</taxon>
        <taxon>Desulfobacteria</taxon>
        <taxon>Desulfobacterales</taxon>
        <taxon>Desulfobacteriaceae</taxon>
        <taxon>Desulfobacterium</taxon>
        <taxon>environmental samples</taxon>
    </lineage>
</organism>
<dbReference type="PANTHER" id="PTHR30244">
    <property type="entry name" value="TRANSAMINASE"/>
    <property type="match status" value="1"/>
</dbReference>
<evidence type="ECO:0000256" key="2">
    <source>
        <dbReference type="PIRSR" id="PIRSR000390-1"/>
    </source>
</evidence>
<keyword evidence="3 4" id="KW-0663">Pyridoxal phosphate</keyword>
<accession>E1YK90</accession>
<dbReference type="InterPro" id="IPR000653">
    <property type="entry name" value="DegT/StrS_aminotransferase"/>
</dbReference>
<evidence type="ECO:0000313" key="5">
    <source>
        <dbReference type="EMBL" id="CBX31694.1"/>
    </source>
</evidence>
<dbReference type="AlphaFoldDB" id="E1YK90"/>
<comment type="similarity">
    <text evidence="1 4">Belongs to the DegT/DnrJ/EryC1 family.</text>
</comment>
<keyword evidence="5" id="KW-0808">Transferase</keyword>
<proteinExistence type="inferred from homology"/>
<dbReference type="InterPro" id="IPR015421">
    <property type="entry name" value="PyrdxlP-dep_Trfase_major"/>
</dbReference>
<dbReference type="EMBL" id="FR695877">
    <property type="protein sequence ID" value="CBX31694.1"/>
    <property type="molecule type" value="Genomic_DNA"/>
</dbReference>
<evidence type="ECO:0000256" key="4">
    <source>
        <dbReference type="RuleBase" id="RU004508"/>
    </source>
</evidence>
<dbReference type="GO" id="GO:0008483">
    <property type="term" value="F:transaminase activity"/>
    <property type="evidence" value="ECO:0007669"/>
    <property type="project" value="TreeGrafter"/>
</dbReference>
<dbReference type="Gene3D" id="3.40.640.10">
    <property type="entry name" value="Type I PLP-dependent aspartate aminotransferase-like (Major domain)"/>
    <property type="match status" value="1"/>
</dbReference>
<gene>
    <name evidence="5" type="ORF">N47_E52060</name>
</gene>
<dbReference type="SUPFAM" id="SSF53383">
    <property type="entry name" value="PLP-dependent transferases"/>
    <property type="match status" value="1"/>
</dbReference>
<name>E1YK90_9BACT</name>
<dbReference type="Gene3D" id="3.90.1150.10">
    <property type="entry name" value="Aspartate Aminotransferase, domain 1"/>
    <property type="match status" value="1"/>
</dbReference>
<feature type="modified residue" description="N6-(pyridoxal phosphate)lysine" evidence="3">
    <location>
        <position position="190"/>
    </location>
</feature>
<dbReference type="Pfam" id="PF01041">
    <property type="entry name" value="DegT_DnrJ_EryC1"/>
    <property type="match status" value="1"/>
</dbReference>
<dbReference type="PANTHER" id="PTHR30244:SF34">
    <property type="entry name" value="DTDP-4-AMINO-4,6-DIDEOXYGALACTOSE TRANSAMINASE"/>
    <property type="match status" value="1"/>
</dbReference>
<dbReference type="InterPro" id="IPR015424">
    <property type="entry name" value="PyrdxlP-dep_Trfase"/>
</dbReference>
<sequence length="385" mass="42698">MRSNMKIREDFLPLSKPSIGENEINNVVNCLKSGWITTGPACKQFEDKFCELTGASRAITVNSATAGMHIVLLALKIGQGDEVITPSMTFASTINMIAIQKAKPVFVDIDYNTLNINADLIEEKITSRTKAIIPVHFAGVPADMDKIIKIAKKHNLIIIEDAAHAVGTYYKGIHAGGFGHIAIYSFHPIKNITSGEGGMITLNDEKLEKDLRLLRFHGIERDAWKRYGKGGNPEYNISSPGFKYNLTDMQASLGLAQLSRLDEINGRRAEIAAIYKTGLKDIKGLELPGIAGYSHIDSNHLFVIKVLSMDRGLFMEKLSEYNIGYGLHFPACHLLDYVKRDFGTKKVILPETERAAEKIISLPLFPDMKNEDASYVCEAIKEILK</sequence>
<evidence type="ECO:0000256" key="1">
    <source>
        <dbReference type="ARBA" id="ARBA00037999"/>
    </source>
</evidence>
<dbReference type="CDD" id="cd00616">
    <property type="entry name" value="AHBA_syn"/>
    <property type="match status" value="1"/>
</dbReference>
<feature type="active site" description="Proton acceptor" evidence="2">
    <location>
        <position position="190"/>
    </location>
</feature>
<protein>
    <submittedName>
        <fullName evidence="5">UDP-4-amino-4-deoxy-L-arabinose--oxoglutarateamin otransferase</fullName>
    </submittedName>
</protein>
<evidence type="ECO:0000256" key="3">
    <source>
        <dbReference type="PIRSR" id="PIRSR000390-2"/>
    </source>
</evidence>
<dbReference type="GO" id="GO:0030170">
    <property type="term" value="F:pyridoxal phosphate binding"/>
    <property type="evidence" value="ECO:0007669"/>
    <property type="project" value="TreeGrafter"/>
</dbReference>
<dbReference type="PIRSF" id="PIRSF000390">
    <property type="entry name" value="PLP_StrS"/>
    <property type="match status" value="1"/>
</dbReference>
<dbReference type="InterPro" id="IPR015422">
    <property type="entry name" value="PyrdxlP-dep_Trfase_small"/>
</dbReference>
<dbReference type="GO" id="GO:0000271">
    <property type="term" value="P:polysaccharide biosynthetic process"/>
    <property type="evidence" value="ECO:0007669"/>
    <property type="project" value="TreeGrafter"/>
</dbReference>